<comment type="caution">
    <text evidence="1">The sequence shown here is derived from an EMBL/GenBank/DDBJ whole genome shotgun (WGS) entry which is preliminary data.</text>
</comment>
<sequence length="355" mass="35822">MKKIGIKIVLAVFVVSLIFPLFAGRTESANLTTMSDTMSRLKISQNSNHTIVFTTPTGVGAGEKIKVTFSSGFASGLNGVDFADMDLADDGSDLALDATPSGATWGAAVSTRTVTFTSGTGTIVASSVITIEIGTNATYGVPGDTQIANPGSSGSNTINLAITTAADADIDTGSLAVAIMDEDQITVSATVNPTITSELLDSGNNPVSTCGLGTLTTASVSGCIYKNRVNTNATSGYSATIVENGNLCNPSVAVCTYNITDVADGAVSTADSTDEYGVSTSDANATGITADYDGTCGTGATEDASAITGSAQIYADESSPQTNDDTTLCHSAVILGATASGIYSHIVTHITTGNF</sequence>
<proteinExistence type="predicted"/>
<evidence type="ECO:0000313" key="1">
    <source>
        <dbReference type="EMBL" id="OGY24407.1"/>
    </source>
</evidence>
<evidence type="ECO:0000313" key="2">
    <source>
        <dbReference type="Proteomes" id="UP000176631"/>
    </source>
</evidence>
<dbReference type="STRING" id="1802593.A2172_01710"/>
<protein>
    <submittedName>
        <fullName evidence="1">Uncharacterized protein</fullName>
    </submittedName>
</protein>
<gene>
    <name evidence="1" type="ORF">A2172_01710</name>
</gene>
<organism evidence="1 2">
    <name type="scientific">Candidatus Woykebacteria bacterium RBG_13_40_15</name>
    <dbReference type="NCBI Taxonomy" id="1802593"/>
    <lineage>
        <taxon>Bacteria</taxon>
        <taxon>Candidatus Woykeibacteriota</taxon>
    </lineage>
</organism>
<dbReference type="AlphaFoldDB" id="A0A1G1WAQ7"/>
<name>A0A1G1WAQ7_9BACT</name>
<dbReference type="Proteomes" id="UP000176631">
    <property type="component" value="Unassembled WGS sequence"/>
</dbReference>
<dbReference type="EMBL" id="MHCP01000011">
    <property type="protein sequence ID" value="OGY24407.1"/>
    <property type="molecule type" value="Genomic_DNA"/>
</dbReference>
<reference evidence="1 2" key="1">
    <citation type="journal article" date="2016" name="Nat. Commun.">
        <title>Thousands of microbial genomes shed light on interconnected biogeochemical processes in an aquifer system.</title>
        <authorList>
            <person name="Anantharaman K."/>
            <person name="Brown C.T."/>
            <person name="Hug L.A."/>
            <person name="Sharon I."/>
            <person name="Castelle C.J."/>
            <person name="Probst A.J."/>
            <person name="Thomas B.C."/>
            <person name="Singh A."/>
            <person name="Wilkins M.J."/>
            <person name="Karaoz U."/>
            <person name="Brodie E.L."/>
            <person name="Williams K.H."/>
            <person name="Hubbard S.S."/>
            <person name="Banfield J.F."/>
        </authorList>
    </citation>
    <scope>NUCLEOTIDE SEQUENCE [LARGE SCALE GENOMIC DNA]</scope>
</reference>
<accession>A0A1G1WAQ7</accession>